<reference evidence="2 3" key="1">
    <citation type="submission" date="2017-02" db="EMBL/GenBank/DDBJ databases">
        <title>Vagococcus cremeus sp. nov., isolated from the small intestine of a marten, Martes flavigula.</title>
        <authorList>
            <person name="Tak E.J."/>
            <person name="Bae J.-W."/>
        </authorList>
    </citation>
    <scope>NUCLEOTIDE SEQUENCE [LARGE SCALE GENOMIC DNA]</scope>
    <source>
        <strain evidence="2 3">D7T301</strain>
    </source>
</reference>
<evidence type="ECO:0008006" key="4">
    <source>
        <dbReference type="Google" id="ProtNLM"/>
    </source>
</evidence>
<sequence>MIENKFPMNYFSQAINPKKMFLGRTSLRWYQKILITLFLLSLMLIPISIQSKNVPSIKIDALYPKLVEQLKSDESNKEMLQTIHIEDGNLVNQQTSKHSNNVMINPTKSELKNRKNMVVFYPDKLILNDSDKSINIGFDKNLSIAGFQSIDDLITFVEEKWNEQTIFYRTIGYTVIIGMLVLVSSLLLVFGTSLFIYLTRKNHLSNVKTYGEATNIVINALFIPTVIASVLGMFHYDVSLMLTIQALGVAVNILLIFVKTKFNDSLITT</sequence>
<feature type="transmembrane region" description="Helical" evidence="1">
    <location>
        <begin position="210"/>
        <end position="234"/>
    </location>
</feature>
<gene>
    <name evidence="2" type="ORF">BW731_08125</name>
</gene>
<proteinExistence type="predicted"/>
<dbReference type="RefSeq" id="WP_079347194.1">
    <property type="nucleotide sequence ID" value="NZ_MVAB01000001.1"/>
</dbReference>
<keyword evidence="1" id="KW-0472">Membrane</keyword>
<keyword evidence="1" id="KW-1133">Transmembrane helix</keyword>
<feature type="transmembrane region" description="Helical" evidence="1">
    <location>
        <begin position="240"/>
        <end position="258"/>
    </location>
</feature>
<evidence type="ECO:0000313" key="3">
    <source>
        <dbReference type="Proteomes" id="UP000189970"/>
    </source>
</evidence>
<dbReference type="Proteomes" id="UP000189970">
    <property type="component" value="Unassembled WGS sequence"/>
</dbReference>
<feature type="transmembrane region" description="Helical" evidence="1">
    <location>
        <begin position="171"/>
        <end position="198"/>
    </location>
</feature>
<protein>
    <recommendedName>
        <fullName evidence="4">Maltodextrose utilization protein MalA</fullName>
    </recommendedName>
</protein>
<keyword evidence="3" id="KW-1185">Reference proteome</keyword>
<evidence type="ECO:0000256" key="1">
    <source>
        <dbReference type="SAM" id="Phobius"/>
    </source>
</evidence>
<name>A0A1V4DIF6_9ENTE</name>
<accession>A0A1V4DIF6</accession>
<organism evidence="2 3">
    <name type="scientific">Vagococcus martis</name>
    <dbReference type="NCBI Taxonomy" id="1768210"/>
    <lineage>
        <taxon>Bacteria</taxon>
        <taxon>Bacillati</taxon>
        <taxon>Bacillota</taxon>
        <taxon>Bacilli</taxon>
        <taxon>Lactobacillales</taxon>
        <taxon>Enterococcaceae</taxon>
        <taxon>Vagococcus</taxon>
    </lineage>
</organism>
<dbReference type="EMBL" id="MVAB01000001">
    <property type="protein sequence ID" value="OPF88136.1"/>
    <property type="molecule type" value="Genomic_DNA"/>
</dbReference>
<keyword evidence="1" id="KW-0812">Transmembrane</keyword>
<dbReference type="AlphaFoldDB" id="A0A1V4DIF6"/>
<comment type="caution">
    <text evidence="2">The sequence shown here is derived from an EMBL/GenBank/DDBJ whole genome shotgun (WGS) entry which is preliminary data.</text>
</comment>
<evidence type="ECO:0000313" key="2">
    <source>
        <dbReference type="EMBL" id="OPF88136.1"/>
    </source>
</evidence>